<dbReference type="SUPFAM" id="SSF56112">
    <property type="entry name" value="Protein kinase-like (PK-like)"/>
    <property type="match status" value="1"/>
</dbReference>
<feature type="compositionally biased region" description="Basic and acidic residues" evidence="2">
    <location>
        <begin position="207"/>
        <end position="233"/>
    </location>
</feature>
<feature type="compositionally biased region" description="Low complexity" evidence="2">
    <location>
        <begin position="20"/>
        <end position="31"/>
    </location>
</feature>
<sequence length="1608" mass="187841">MIFNSKTLINPFNQRPAPQSHRQSSGSPKRSSSNKRDAINKSNYRVSNSMNLQSGEDFYDDQQYYTPKVEKTQKKKISSVSGSPASKTTSKKGKKKSKDKNDTARYLPSIESQQVQKLAENLMDQEQQTIFSSPQKENLYLQRIKLQEEYNVLQEDNIKAKTRVQALETNMQLMAKRLSELKEQQKAEMQSSTYSNKQKQQSISGRSDSKDKPKQEEHIQSMKEMKSSLKVTQEEGMYKEDQIENIKNVLKHTEIGVLEDQRMAFFESVISLRQNLDKTLLHNKLAQLIKDKNLDGVEKVFSERTHILQQDKQNLAEQYQKLWNYNQQWIQKIESKQLERHELKVKVKKVNDDLDKAKKDYQKLLYNRKEGIQSAPKALAKLVQKHQEDNRIKDLQAEHEALLHIVQDKQQQLSMKEDEQLRYERKSKEELGEVKVVNSDLREKILELRRQNDELFKEIRVKTQKIIEAPEFEITKKRRSMMIGVNQEDTILNSTRQIRRLSDLLKHDDNLEGFEFSSMNKAEQIARLNIYKLEINKQHEKIQGIIRGDKDGLKENSLSENPPIDKLSKTPAQPLTQNEIQNKTVLNDNLEDLPLNNRKRNSQKVLENLAIKSPQADRLHSELIKKEQENQYNKKQADLLNSKKEEDLLKLKELELLEQQKNLLLQKQIEIDKLEELKKQHHEKEMREKLAQQQAILQKQKTDEERKLEKLIKNDKNAEHKNMVNSEMAQNDNQQYKPIDPNSNKENKALQTKRLSVLSQDQWKQIQKHIEQQVEMGDKNQAEKIISQTVQSITEPNVTDGDQFEVEYVNNPKHYVDSIITKFDYEEEKKKYLQLIQDKNYKEFPNAALKNRHLDQNVTQNQIDFLENALNFDFVQFSGDIKQKRAEKSLNNQKYLMSGQPFSDQIILQSQEFDFSHFMNSEDLTRNCEEHYSKKNILGNINFLLQNEAFIKLFTKNFLVMQVLNKDQFKIGEKISSYSQESKAFKGLINQSQQQVSILKIEVNKKEDLVMYSQDISTITQMKNPFILHPIASFIESNNSTDSATYYRVYPPFKQSLKDYFTKSLSKLNYENKLMISLQICMGVFAIHCKNVVIGGQIDLENIIIQEGEKNVQLIKFIQIFSPVQVTENENQNQNQNQNYFRSPEAVYNRMLEFRSDVYSLGLLLYKIFTNTDSTDKNKILSDPKVPASISKVLPLCLQENYRDRISSAGLSIYLQYLLFQENPEVVNKVIFNPLNNFDTNDGLFADSFKILPYENSKAVPLQDRGFVYLENGCYYGTLNKNKQFNCEKSYIFQYDPINKVVCAFISNFQNNLYQFSFSFNTKLETLNIYQREKDKIWFADSNSQELLETKSYKGFTLIPDELQINFIDFVIQKKFKLLDDAGSLIIGEYGQNGLNGIGCKLNQRSKHIQIGIYEHNHFNSDGIHYHQSRIYNYMPQKDYKLKDRGMCEYSNALQIGPLKQPKYAPSIFLKYTDNKEVQAKVIRNTVAFRIEYILMNELVVICMQNQKVDDPSSERILVVTNKDLQLHSFLPASNTAQISDMHLQLGYLGIAVSIDRDEVYIGHFAQNSKEMDKNNLFINQGYFLTVDEIKKVSCVEIKKIINNITIM</sequence>
<organism evidence="4 5">
    <name type="scientific">Tetrahymena thermophila (strain SB210)</name>
    <dbReference type="NCBI Taxonomy" id="312017"/>
    <lineage>
        <taxon>Eukaryota</taxon>
        <taxon>Sar</taxon>
        <taxon>Alveolata</taxon>
        <taxon>Ciliophora</taxon>
        <taxon>Intramacronucleata</taxon>
        <taxon>Oligohymenophorea</taxon>
        <taxon>Hymenostomatida</taxon>
        <taxon>Tetrahymenina</taxon>
        <taxon>Tetrahymenidae</taxon>
        <taxon>Tetrahymena</taxon>
    </lineage>
</organism>
<feature type="compositionally biased region" description="Polar residues" evidence="2">
    <location>
        <begin position="1"/>
        <end position="17"/>
    </location>
</feature>
<evidence type="ECO:0000313" key="5">
    <source>
        <dbReference type="Proteomes" id="UP000009168"/>
    </source>
</evidence>
<dbReference type="RefSeq" id="XP_001018186.2">
    <property type="nucleotide sequence ID" value="XM_001018186.2"/>
</dbReference>
<feature type="region of interest" description="Disordered" evidence="2">
    <location>
        <begin position="1"/>
        <end position="107"/>
    </location>
</feature>
<dbReference type="Pfam" id="PF07714">
    <property type="entry name" value="PK_Tyr_Ser-Thr"/>
    <property type="match status" value="1"/>
</dbReference>
<feature type="compositionally biased region" description="Polar residues" evidence="2">
    <location>
        <begin position="187"/>
        <end position="206"/>
    </location>
</feature>
<dbReference type="SMART" id="SM00220">
    <property type="entry name" value="S_TKc"/>
    <property type="match status" value="1"/>
</dbReference>
<feature type="compositionally biased region" description="Polar residues" evidence="2">
    <location>
        <begin position="40"/>
        <end position="54"/>
    </location>
</feature>
<dbReference type="InterPro" id="IPR011009">
    <property type="entry name" value="Kinase-like_dom_sf"/>
</dbReference>
<accession>I7MEW7</accession>
<keyword evidence="1" id="KW-0175">Coiled coil</keyword>
<dbReference type="InParanoid" id="I7MEW7"/>
<feature type="region of interest" description="Disordered" evidence="2">
    <location>
        <begin position="712"/>
        <end position="745"/>
    </location>
</feature>
<dbReference type="EMBL" id="GG662656">
    <property type="protein sequence ID" value="EAR97941.2"/>
    <property type="molecule type" value="Genomic_DNA"/>
</dbReference>
<reference evidence="5" key="1">
    <citation type="journal article" date="2006" name="PLoS Biol.">
        <title>Macronuclear genome sequence of the ciliate Tetrahymena thermophila, a model eukaryote.</title>
        <authorList>
            <person name="Eisen J.A."/>
            <person name="Coyne R.S."/>
            <person name="Wu M."/>
            <person name="Wu D."/>
            <person name="Thiagarajan M."/>
            <person name="Wortman J.R."/>
            <person name="Badger J.H."/>
            <person name="Ren Q."/>
            <person name="Amedeo P."/>
            <person name="Jones K.M."/>
            <person name="Tallon L.J."/>
            <person name="Delcher A.L."/>
            <person name="Salzberg S.L."/>
            <person name="Silva J.C."/>
            <person name="Haas B.J."/>
            <person name="Majoros W.H."/>
            <person name="Farzad M."/>
            <person name="Carlton J.M."/>
            <person name="Smith R.K. Jr."/>
            <person name="Garg J."/>
            <person name="Pearlman R.E."/>
            <person name="Karrer K.M."/>
            <person name="Sun L."/>
            <person name="Manning G."/>
            <person name="Elde N.C."/>
            <person name="Turkewitz A.P."/>
            <person name="Asai D.J."/>
            <person name="Wilkes D.E."/>
            <person name="Wang Y."/>
            <person name="Cai H."/>
            <person name="Collins K."/>
            <person name="Stewart B.A."/>
            <person name="Lee S.R."/>
            <person name="Wilamowska K."/>
            <person name="Weinberg Z."/>
            <person name="Ruzzo W.L."/>
            <person name="Wloga D."/>
            <person name="Gaertig J."/>
            <person name="Frankel J."/>
            <person name="Tsao C.-C."/>
            <person name="Gorovsky M.A."/>
            <person name="Keeling P.J."/>
            <person name="Waller R.F."/>
            <person name="Patron N.J."/>
            <person name="Cherry J.M."/>
            <person name="Stover N.A."/>
            <person name="Krieger C.J."/>
            <person name="del Toro C."/>
            <person name="Ryder H.F."/>
            <person name="Williamson S.C."/>
            <person name="Barbeau R.A."/>
            <person name="Hamilton E.P."/>
            <person name="Orias E."/>
        </authorList>
    </citation>
    <scope>NUCLEOTIDE SEQUENCE [LARGE SCALE GENOMIC DNA]</scope>
    <source>
        <strain evidence="5">SB210</strain>
    </source>
</reference>
<feature type="coiled-coil region" evidence="1">
    <location>
        <begin position="333"/>
        <end position="367"/>
    </location>
</feature>
<evidence type="ECO:0000256" key="2">
    <source>
        <dbReference type="SAM" id="MobiDB-lite"/>
    </source>
</evidence>
<dbReference type="STRING" id="312017.I7MEW7"/>
<dbReference type="KEGG" id="tet:TTHERM_00283300"/>
<feature type="domain" description="Protein kinase" evidence="3">
    <location>
        <begin position="932"/>
        <end position="1220"/>
    </location>
</feature>
<protein>
    <submittedName>
        <fullName evidence="4">F-box protein</fullName>
    </submittedName>
</protein>
<gene>
    <name evidence="4" type="ORF">TTHERM_00283300</name>
</gene>
<evidence type="ECO:0000313" key="4">
    <source>
        <dbReference type="EMBL" id="EAR97941.2"/>
    </source>
</evidence>
<feature type="region of interest" description="Disordered" evidence="2">
    <location>
        <begin position="182"/>
        <end position="233"/>
    </location>
</feature>
<dbReference type="Gene3D" id="1.10.510.10">
    <property type="entry name" value="Transferase(Phosphotransferase) domain 1"/>
    <property type="match status" value="1"/>
</dbReference>
<dbReference type="Proteomes" id="UP000009168">
    <property type="component" value="Unassembled WGS sequence"/>
</dbReference>
<feature type="compositionally biased region" description="Polar residues" evidence="2">
    <location>
        <begin position="723"/>
        <end position="742"/>
    </location>
</feature>
<dbReference type="GO" id="GO:0004672">
    <property type="term" value="F:protein kinase activity"/>
    <property type="evidence" value="ECO:0007669"/>
    <property type="project" value="InterPro"/>
</dbReference>
<dbReference type="InterPro" id="IPR001245">
    <property type="entry name" value="Ser-Thr/Tyr_kinase_cat_dom"/>
</dbReference>
<dbReference type="PROSITE" id="PS50011">
    <property type="entry name" value="PROTEIN_KINASE_DOM"/>
    <property type="match status" value="1"/>
</dbReference>
<evidence type="ECO:0000256" key="1">
    <source>
        <dbReference type="SAM" id="Coils"/>
    </source>
</evidence>
<feature type="compositionally biased region" description="Basic and acidic residues" evidence="2">
    <location>
        <begin position="712"/>
        <end position="722"/>
    </location>
</feature>
<dbReference type="GO" id="GO:0005524">
    <property type="term" value="F:ATP binding"/>
    <property type="evidence" value="ECO:0007669"/>
    <property type="project" value="InterPro"/>
</dbReference>
<feature type="coiled-coil region" evidence="1">
    <location>
        <begin position="392"/>
        <end position="465"/>
    </location>
</feature>
<feature type="compositionally biased region" description="Basic residues" evidence="2">
    <location>
        <begin position="89"/>
        <end position="98"/>
    </location>
</feature>
<proteinExistence type="predicted"/>
<dbReference type="GeneID" id="7838740"/>
<dbReference type="InterPro" id="IPR000719">
    <property type="entry name" value="Prot_kinase_dom"/>
</dbReference>
<keyword evidence="5" id="KW-1185">Reference proteome</keyword>
<name>I7MEW7_TETTS</name>
<evidence type="ECO:0000259" key="3">
    <source>
        <dbReference type="PROSITE" id="PS50011"/>
    </source>
</evidence>